<dbReference type="STRING" id="880071.Fleli_2236"/>
<sequence length="217" mass="24167" precursor="true">MVIVLLLLMLGQGKPAKNKDRFEALVSNSFNNKINASLTTTGALKMSFAKGQSLETLTREEKAFYNVLNQASTATDRAGRAVDVELKVVFSPQGHEKSLVMIGQYATGKIDLDDIENNFGINSEDNTELTQKALLGHEIYEQYMKQSGMALRYRGAHSVALFEESKMSGMEREDGGSRDWVVAGKSKGLIYTQKLDGKTFNIYTDKYKNIQKVEYGN</sequence>
<organism evidence="1 2">
    <name type="scientific">Bernardetia litoralis (strain ATCC 23117 / DSM 6794 / NBRC 15988 / NCIMB 1366 / Fx l1 / Sio-4)</name>
    <name type="common">Flexibacter litoralis</name>
    <dbReference type="NCBI Taxonomy" id="880071"/>
    <lineage>
        <taxon>Bacteria</taxon>
        <taxon>Pseudomonadati</taxon>
        <taxon>Bacteroidota</taxon>
        <taxon>Cytophagia</taxon>
        <taxon>Cytophagales</taxon>
        <taxon>Bernardetiaceae</taxon>
        <taxon>Bernardetia</taxon>
    </lineage>
</organism>
<name>I4AKX8_BERLS</name>
<protein>
    <submittedName>
        <fullName evidence="1">Uncharacterized protein</fullName>
    </submittedName>
</protein>
<dbReference type="RefSeq" id="WP_014798060.1">
    <property type="nucleotide sequence ID" value="NC_018018.1"/>
</dbReference>
<dbReference type="AlphaFoldDB" id="I4AKX8"/>
<gene>
    <name evidence="1" type="ordered locus">Fleli_2236</name>
</gene>
<dbReference type="Proteomes" id="UP000006054">
    <property type="component" value="Chromosome"/>
</dbReference>
<dbReference type="HOGENOM" id="CLU_1270747_0_0_10"/>
<dbReference type="KEGG" id="fli:Fleli_2236"/>
<evidence type="ECO:0000313" key="2">
    <source>
        <dbReference type="Proteomes" id="UP000006054"/>
    </source>
</evidence>
<evidence type="ECO:0000313" key="1">
    <source>
        <dbReference type="EMBL" id="AFM04613.1"/>
    </source>
</evidence>
<dbReference type="EMBL" id="CP003345">
    <property type="protein sequence ID" value="AFM04613.1"/>
    <property type="molecule type" value="Genomic_DNA"/>
</dbReference>
<proteinExistence type="predicted"/>
<reference evidence="2" key="1">
    <citation type="submission" date="2012-06" db="EMBL/GenBank/DDBJ databases">
        <title>The complete genome of Flexibacter litoralis DSM 6794.</title>
        <authorList>
            <person name="Lucas S."/>
            <person name="Copeland A."/>
            <person name="Lapidus A."/>
            <person name="Glavina del Rio T."/>
            <person name="Dalin E."/>
            <person name="Tice H."/>
            <person name="Bruce D."/>
            <person name="Goodwin L."/>
            <person name="Pitluck S."/>
            <person name="Peters L."/>
            <person name="Ovchinnikova G."/>
            <person name="Lu M."/>
            <person name="Kyrpides N."/>
            <person name="Mavromatis K."/>
            <person name="Ivanova N."/>
            <person name="Brettin T."/>
            <person name="Detter J.C."/>
            <person name="Han C."/>
            <person name="Larimer F."/>
            <person name="Land M."/>
            <person name="Hauser L."/>
            <person name="Markowitz V."/>
            <person name="Cheng J.-F."/>
            <person name="Hugenholtz P."/>
            <person name="Woyke T."/>
            <person name="Wu D."/>
            <person name="Spring S."/>
            <person name="Lang E."/>
            <person name="Kopitz M."/>
            <person name="Brambilla E."/>
            <person name="Klenk H.-P."/>
            <person name="Eisen J.A."/>
        </authorList>
    </citation>
    <scope>NUCLEOTIDE SEQUENCE [LARGE SCALE GENOMIC DNA]</scope>
    <source>
        <strain evidence="2">ATCC 23117 / DSM 6794 / NBRC 15988 / NCIMB 1366 / Sio-4</strain>
    </source>
</reference>
<accession>I4AKX8</accession>
<keyword evidence="2" id="KW-1185">Reference proteome</keyword>